<name>A0A6G0VV42_APHCR</name>
<gene>
    <name evidence="3" type="ORF">FWK35_00034344</name>
</gene>
<protein>
    <submittedName>
        <fullName evidence="3">HTH psq-type domain-containing protein</fullName>
    </submittedName>
</protein>
<dbReference type="GO" id="GO:0003677">
    <property type="term" value="F:DNA binding"/>
    <property type="evidence" value="ECO:0007669"/>
    <property type="project" value="InterPro"/>
</dbReference>
<evidence type="ECO:0000313" key="3">
    <source>
        <dbReference type="EMBL" id="KAF0710906.1"/>
    </source>
</evidence>
<evidence type="ECO:0000259" key="2">
    <source>
        <dbReference type="Pfam" id="PF05225"/>
    </source>
</evidence>
<comment type="caution">
    <text evidence="3">The sequence shown here is derived from an EMBL/GenBank/DDBJ whole genome shotgun (WGS) entry which is preliminary data.</text>
</comment>
<sequence>ALNTIANGEISILAASKKFKISYGTLHNHFTSKHANKSGHPTVFSEKDEMHFLTAAMKCGQWGFPLTLMDLRVIAKSFLDRKGIIVEQFSKNLPGSDWARSMLKRHNSIVCQRVASNIAKCRAEVSPQCVSEYFANLKEVLEGVPPQNIYNYDETNLQDNPGKKKTYFSTWNKIS</sequence>
<dbReference type="SUPFAM" id="SSF46689">
    <property type="entry name" value="Homeodomain-like"/>
    <property type="match status" value="1"/>
</dbReference>
<evidence type="ECO:0000313" key="4">
    <source>
        <dbReference type="Proteomes" id="UP000478052"/>
    </source>
</evidence>
<keyword evidence="4" id="KW-1185">Reference proteome</keyword>
<dbReference type="Proteomes" id="UP000478052">
    <property type="component" value="Unassembled WGS sequence"/>
</dbReference>
<proteinExistence type="predicted"/>
<dbReference type="GO" id="GO:0005634">
    <property type="term" value="C:nucleus"/>
    <property type="evidence" value="ECO:0007669"/>
    <property type="project" value="UniProtKB-SubCell"/>
</dbReference>
<organism evidence="3 4">
    <name type="scientific">Aphis craccivora</name>
    <name type="common">Cowpea aphid</name>
    <dbReference type="NCBI Taxonomy" id="307492"/>
    <lineage>
        <taxon>Eukaryota</taxon>
        <taxon>Metazoa</taxon>
        <taxon>Ecdysozoa</taxon>
        <taxon>Arthropoda</taxon>
        <taxon>Hexapoda</taxon>
        <taxon>Insecta</taxon>
        <taxon>Pterygota</taxon>
        <taxon>Neoptera</taxon>
        <taxon>Paraneoptera</taxon>
        <taxon>Hemiptera</taxon>
        <taxon>Sternorrhyncha</taxon>
        <taxon>Aphidomorpha</taxon>
        <taxon>Aphidoidea</taxon>
        <taxon>Aphididae</taxon>
        <taxon>Aphidini</taxon>
        <taxon>Aphis</taxon>
        <taxon>Aphis</taxon>
    </lineage>
</organism>
<dbReference type="Pfam" id="PF05225">
    <property type="entry name" value="HTH_psq"/>
    <property type="match status" value="1"/>
</dbReference>
<accession>A0A6G0VV42</accession>
<dbReference type="InterPro" id="IPR007889">
    <property type="entry name" value="HTH_Psq"/>
</dbReference>
<dbReference type="InterPro" id="IPR009057">
    <property type="entry name" value="Homeodomain-like_sf"/>
</dbReference>
<reference evidence="3 4" key="1">
    <citation type="submission" date="2019-08" db="EMBL/GenBank/DDBJ databases">
        <title>Whole genome of Aphis craccivora.</title>
        <authorList>
            <person name="Voronova N.V."/>
            <person name="Shulinski R.S."/>
            <person name="Bandarenka Y.V."/>
            <person name="Zhorov D.G."/>
            <person name="Warner D."/>
        </authorList>
    </citation>
    <scope>NUCLEOTIDE SEQUENCE [LARGE SCALE GENOMIC DNA]</scope>
    <source>
        <strain evidence="3">180601</strain>
        <tissue evidence="3">Whole Body</tissue>
    </source>
</reference>
<dbReference type="EMBL" id="VUJU01011486">
    <property type="protein sequence ID" value="KAF0710906.1"/>
    <property type="molecule type" value="Genomic_DNA"/>
</dbReference>
<feature type="domain" description="HTH psq-type" evidence="2">
    <location>
        <begin position="1"/>
        <end position="30"/>
    </location>
</feature>
<feature type="non-terminal residue" evidence="3">
    <location>
        <position position="1"/>
    </location>
</feature>
<evidence type="ECO:0000256" key="1">
    <source>
        <dbReference type="ARBA" id="ARBA00004123"/>
    </source>
</evidence>
<dbReference type="AlphaFoldDB" id="A0A6G0VV42"/>
<dbReference type="OrthoDB" id="6614335at2759"/>
<comment type="subcellular location">
    <subcellularLocation>
        <location evidence="1">Nucleus</location>
    </subcellularLocation>
</comment>